<organism evidence="3 4">
    <name type="scientific">Plectus sambesii</name>
    <dbReference type="NCBI Taxonomy" id="2011161"/>
    <lineage>
        <taxon>Eukaryota</taxon>
        <taxon>Metazoa</taxon>
        <taxon>Ecdysozoa</taxon>
        <taxon>Nematoda</taxon>
        <taxon>Chromadorea</taxon>
        <taxon>Plectida</taxon>
        <taxon>Plectina</taxon>
        <taxon>Plectoidea</taxon>
        <taxon>Plectidae</taxon>
        <taxon>Plectus</taxon>
    </lineage>
</organism>
<accession>A0A914UN74</accession>
<keyword evidence="1" id="KW-0479">Metal-binding</keyword>
<dbReference type="SUPFAM" id="SSF57667">
    <property type="entry name" value="beta-beta-alpha zinc fingers"/>
    <property type="match status" value="1"/>
</dbReference>
<dbReference type="InterPro" id="IPR013087">
    <property type="entry name" value="Znf_C2H2_type"/>
</dbReference>
<dbReference type="PROSITE" id="PS00028">
    <property type="entry name" value="ZINC_FINGER_C2H2_1"/>
    <property type="match status" value="2"/>
</dbReference>
<dbReference type="Gene3D" id="3.30.160.60">
    <property type="entry name" value="Classic Zinc Finger"/>
    <property type="match status" value="2"/>
</dbReference>
<feature type="domain" description="C2H2-type" evidence="2">
    <location>
        <begin position="63"/>
        <end position="91"/>
    </location>
</feature>
<reference evidence="4" key="1">
    <citation type="submission" date="2022-11" db="UniProtKB">
        <authorList>
            <consortium name="WormBaseParasite"/>
        </authorList>
    </citation>
    <scope>IDENTIFICATION</scope>
</reference>
<keyword evidence="3" id="KW-1185">Reference proteome</keyword>
<sequence length="189" mass="22269">MSCVGKVKEELEVERSEWEEGRWSLEKVKEEEKQCDESEAEQVASSAVGVSKFETIEEMIENFPCSRCEKVFESAFVRWEHMRSAHQTSHRCSLCNEEFATKEEVRRHKFLEPNCKRRLKIPKDCPTCGRRYTVMRDYYRHVQERCRKRPALTGIGRFQCSECGLVLHLERLLKAHRAFKHPKSVSPSD</sequence>
<name>A0A914UN74_9BILA</name>
<dbReference type="WBParaSite" id="PSAMB.scaffold11211size3517.g33957.t1">
    <property type="protein sequence ID" value="PSAMB.scaffold11211size3517.g33957.t1"/>
    <property type="gene ID" value="PSAMB.scaffold11211size3517.g33957"/>
</dbReference>
<dbReference type="SMART" id="SM00355">
    <property type="entry name" value="ZnF_C2H2"/>
    <property type="match status" value="4"/>
</dbReference>
<protein>
    <submittedName>
        <fullName evidence="4">C2H2-type domain-containing protein</fullName>
    </submittedName>
</protein>
<keyword evidence="1" id="KW-0863">Zinc-finger</keyword>
<dbReference type="GO" id="GO:0008270">
    <property type="term" value="F:zinc ion binding"/>
    <property type="evidence" value="ECO:0007669"/>
    <property type="project" value="UniProtKB-KW"/>
</dbReference>
<evidence type="ECO:0000256" key="1">
    <source>
        <dbReference type="PROSITE-ProRule" id="PRU00042"/>
    </source>
</evidence>
<dbReference type="PROSITE" id="PS50157">
    <property type="entry name" value="ZINC_FINGER_C2H2_2"/>
    <property type="match status" value="1"/>
</dbReference>
<proteinExistence type="predicted"/>
<dbReference type="InterPro" id="IPR036236">
    <property type="entry name" value="Znf_C2H2_sf"/>
</dbReference>
<evidence type="ECO:0000259" key="2">
    <source>
        <dbReference type="PROSITE" id="PS50157"/>
    </source>
</evidence>
<evidence type="ECO:0000313" key="3">
    <source>
        <dbReference type="Proteomes" id="UP000887566"/>
    </source>
</evidence>
<evidence type="ECO:0000313" key="4">
    <source>
        <dbReference type="WBParaSite" id="PSAMB.scaffold11211size3517.g33957.t1"/>
    </source>
</evidence>
<keyword evidence="1" id="KW-0862">Zinc</keyword>
<dbReference type="Proteomes" id="UP000887566">
    <property type="component" value="Unplaced"/>
</dbReference>
<dbReference type="AlphaFoldDB" id="A0A914UN74"/>